<dbReference type="AlphaFoldDB" id="A0A2T4JWI8"/>
<comment type="caution">
    <text evidence="1">The sequence shown here is derived from an EMBL/GenBank/DDBJ whole genome shotgun (WGS) entry which is preliminary data.</text>
</comment>
<name>A0A2T4JWI8_9RHOB</name>
<dbReference type="Pfam" id="PF11836">
    <property type="entry name" value="Phage_TAC_11"/>
    <property type="match status" value="1"/>
</dbReference>
<reference evidence="1 2" key="1">
    <citation type="submission" date="2018-03" db="EMBL/GenBank/DDBJ databases">
        <title>Cereibacter changlensis.</title>
        <authorList>
            <person name="Meyer T.E."/>
            <person name="Miller S."/>
            <person name="Lodha T."/>
            <person name="Gandham S."/>
            <person name="Chintalapati S."/>
            <person name="Chintalapati V.R."/>
        </authorList>
    </citation>
    <scope>NUCLEOTIDE SEQUENCE [LARGE SCALE GENOMIC DNA]</scope>
    <source>
        <strain evidence="1 2">JA139</strain>
    </source>
</reference>
<dbReference type="Proteomes" id="UP000241010">
    <property type="component" value="Unassembled WGS sequence"/>
</dbReference>
<dbReference type="RefSeq" id="WP_107663420.1">
    <property type="nucleotide sequence ID" value="NZ_PZKG01000026.1"/>
</dbReference>
<keyword evidence="2" id="KW-1185">Reference proteome</keyword>
<dbReference type="InterPro" id="IPR021791">
    <property type="entry name" value="Phage_TAC_11"/>
</dbReference>
<evidence type="ECO:0000313" key="1">
    <source>
        <dbReference type="EMBL" id="PTE22274.1"/>
    </source>
</evidence>
<accession>A0A2T4JWI8</accession>
<organism evidence="1 2">
    <name type="scientific">Cereibacter changlensis JA139</name>
    <dbReference type="NCBI Taxonomy" id="1188249"/>
    <lineage>
        <taxon>Bacteria</taxon>
        <taxon>Pseudomonadati</taxon>
        <taxon>Pseudomonadota</taxon>
        <taxon>Alphaproteobacteria</taxon>
        <taxon>Rhodobacterales</taxon>
        <taxon>Paracoccaceae</taxon>
        <taxon>Cereibacter</taxon>
    </lineage>
</organism>
<protein>
    <submittedName>
        <fullName evidence="1">Gene transfer agent family protein</fullName>
    </submittedName>
</protein>
<proteinExistence type="predicted"/>
<evidence type="ECO:0000313" key="2">
    <source>
        <dbReference type="Proteomes" id="UP000241010"/>
    </source>
</evidence>
<gene>
    <name evidence="1" type="ORF">C5F48_08200</name>
</gene>
<sequence length="110" mass="11939">MTTTIRHHAYFGTMNFVFALTDPMIAELERLTDTGIGAIYQRVVAGAFSMIDLPEIIRLGLIGGGTAPQDAARLTDTYARNRPMAEVFPLALDILDARWSGSPQGQEVAA</sequence>
<dbReference type="OrthoDB" id="7509188at2"/>
<dbReference type="EMBL" id="PZKG01000026">
    <property type="protein sequence ID" value="PTE22274.1"/>
    <property type="molecule type" value="Genomic_DNA"/>
</dbReference>